<feature type="transmembrane region" description="Helical" evidence="6">
    <location>
        <begin position="108"/>
        <end position="126"/>
    </location>
</feature>
<dbReference type="RefSeq" id="XP_013275676.1">
    <property type="nucleotide sequence ID" value="XM_013420222.1"/>
</dbReference>
<feature type="transmembrane region" description="Helical" evidence="6">
    <location>
        <begin position="441"/>
        <end position="462"/>
    </location>
</feature>
<feature type="transmembrane region" description="Helical" evidence="6">
    <location>
        <begin position="380"/>
        <end position="406"/>
    </location>
</feature>
<dbReference type="PANTHER" id="PTHR23502:SF47">
    <property type="entry name" value="MAJOR FACILITATOR SUPERFAMILY (MFS) PROFILE DOMAIN-CONTAINING PROTEIN-RELATED"/>
    <property type="match status" value="1"/>
</dbReference>
<evidence type="ECO:0000256" key="5">
    <source>
        <dbReference type="SAM" id="MobiDB-lite"/>
    </source>
</evidence>
<feature type="transmembrane region" description="Helical" evidence="6">
    <location>
        <begin position="132"/>
        <end position="156"/>
    </location>
</feature>
<dbReference type="OrthoDB" id="446368at2759"/>
<protein>
    <recommendedName>
        <fullName evidence="7">Major facilitator superfamily (MFS) profile domain-containing protein</fullName>
    </recommendedName>
</protein>
<feature type="transmembrane region" description="Helical" evidence="6">
    <location>
        <begin position="349"/>
        <end position="368"/>
    </location>
</feature>
<feature type="transmembrane region" description="Helical" evidence="6">
    <location>
        <begin position="270"/>
        <end position="289"/>
    </location>
</feature>
<evidence type="ECO:0000313" key="9">
    <source>
        <dbReference type="Proteomes" id="UP000053617"/>
    </source>
</evidence>
<proteinExistence type="predicted"/>
<dbReference type="EMBL" id="KN847476">
    <property type="protein sequence ID" value="KIX08540.1"/>
    <property type="molecule type" value="Genomic_DNA"/>
</dbReference>
<name>A0A0D2JGV1_9EURO</name>
<keyword evidence="4 6" id="KW-0472">Membrane</keyword>
<feature type="compositionally biased region" description="Basic and acidic residues" evidence="5">
    <location>
        <begin position="1"/>
        <end position="11"/>
    </location>
</feature>
<dbReference type="PANTHER" id="PTHR23502">
    <property type="entry name" value="MAJOR FACILITATOR SUPERFAMILY"/>
    <property type="match status" value="1"/>
</dbReference>
<dbReference type="Proteomes" id="UP000053617">
    <property type="component" value="Unassembled WGS sequence"/>
</dbReference>
<dbReference type="AlphaFoldDB" id="A0A0D2JGV1"/>
<feature type="domain" description="Major facilitator superfamily (MFS) profile" evidence="7">
    <location>
        <begin position="43"/>
        <end position="466"/>
    </location>
</feature>
<dbReference type="InterPro" id="IPR020846">
    <property type="entry name" value="MFS_dom"/>
</dbReference>
<feature type="transmembrane region" description="Helical" evidence="6">
    <location>
        <begin position="309"/>
        <end position="328"/>
    </location>
</feature>
<dbReference type="InterPro" id="IPR036259">
    <property type="entry name" value="MFS_trans_sf"/>
</dbReference>
<dbReference type="VEuPathDB" id="FungiDB:Z518_03196"/>
<dbReference type="STRING" id="1442369.A0A0D2JGV1"/>
<evidence type="ECO:0000256" key="2">
    <source>
        <dbReference type="ARBA" id="ARBA00022692"/>
    </source>
</evidence>
<dbReference type="GO" id="GO:0022857">
    <property type="term" value="F:transmembrane transporter activity"/>
    <property type="evidence" value="ECO:0007669"/>
    <property type="project" value="InterPro"/>
</dbReference>
<keyword evidence="2 6" id="KW-0812">Transmembrane</keyword>
<comment type="subcellular location">
    <subcellularLocation>
        <location evidence="1">Membrane</location>
        <topology evidence="1">Multi-pass membrane protein</topology>
    </subcellularLocation>
</comment>
<evidence type="ECO:0000256" key="1">
    <source>
        <dbReference type="ARBA" id="ARBA00004141"/>
    </source>
</evidence>
<dbReference type="SUPFAM" id="SSF103473">
    <property type="entry name" value="MFS general substrate transporter"/>
    <property type="match status" value="1"/>
</dbReference>
<keyword evidence="9" id="KW-1185">Reference proteome</keyword>
<evidence type="ECO:0000313" key="8">
    <source>
        <dbReference type="EMBL" id="KIX08540.1"/>
    </source>
</evidence>
<evidence type="ECO:0000256" key="6">
    <source>
        <dbReference type="SAM" id="Phobius"/>
    </source>
</evidence>
<dbReference type="InterPro" id="IPR011701">
    <property type="entry name" value="MFS"/>
</dbReference>
<feature type="transmembrane region" description="Helical" evidence="6">
    <location>
        <begin position="41"/>
        <end position="65"/>
    </location>
</feature>
<organism evidence="8 9">
    <name type="scientific">Rhinocladiella mackenziei CBS 650.93</name>
    <dbReference type="NCBI Taxonomy" id="1442369"/>
    <lineage>
        <taxon>Eukaryota</taxon>
        <taxon>Fungi</taxon>
        <taxon>Dikarya</taxon>
        <taxon>Ascomycota</taxon>
        <taxon>Pezizomycotina</taxon>
        <taxon>Eurotiomycetes</taxon>
        <taxon>Chaetothyriomycetidae</taxon>
        <taxon>Chaetothyriales</taxon>
        <taxon>Herpotrichiellaceae</taxon>
        <taxon>Rhinocladiella</taxon>
    </lineage>
</organism>
<accession>A0A0D2JGV1</accession>
<feature type="transmembrane region" description="Helical" evidence="6">
    <location>
        <begin position="77"/>
        <end position="96"/>
    </location>
</feature>
<dbReference type="GeneID" id="25291267"/>
<dbReference type="HOGENOM" id="CLU_008455_11_4_1"/>
<dbReference type="GO" id="GO:0005886">
    <property type="term" value="C:plasma membrane"/>
    <property type="evidence" value="ECO:0007669"/>
    <property type="project" value="TreeGrafter"/>
</dbReference>
<feature type="transmembrane region" description="Helical" evidence="6">
    <location>
        <begin position="168"/>
        <end position="189"/>
    </location>
</feature>
<dbReference type="PROSITE" id="PS50850">
    <property type="entry name" value="MFS"/>
    <property type="match status" value="1"/>
</dbReference>
<evidence type="ECO:0000259" key="7">
    <source>
        <dbReference type="PROSITE" id="PS50850"/>
    </source>
</evidence>
<dbReference type="Gene3D" id="1.20.1250.20">
    <property type="entry name" value="MFS general substrate transporter like domains"/>
    <property type="match status" value="1"/>
</dbReference>
<evidence type="ECO:0000256" key="3">
    <source>
        <dbReference type="ARBA" id="ARBA00022989"/>
    </source>
</evidence>
<feature type="transmembrane region" description="Helical" evidence="6">
    <location>
        <begin position="195"/>
        <end position="218"/>
    </location>
</feature>
<dbReference type="Pfam" id="PF07690">
    <property type="entry name" value="MFS_1"/>
    <property type="match status" value="1"/>
</dbReference>
<sequence>MDIERAPKEPPDGGGVEDMKTSTTNPRQYDNPFDFPAWKKWMITVLCAFLTVAVTFSSSIFSSTINTTSMEFGVSDTIMILGVSLYVLGFALGPIIWGPCSELLGRRYPLFIGYAVFALMQIPIALSKSLAGVLICRLLAGCFGSAPMVLVSAMYADYWTPAHRGTATAVYSMAVYIGPTLGPIVGAFVTESRLGWRWTAWLTLMLAALVGTPAFFLVPETYGPVLRERAAEKLRKSGVHVEPERDPPSIDTFVRIYLVKPMLMLMHEPVAIVITIYISIVYGILYLTFYAFPYSFSVERGWDPRMSSLPFISILLGSVTGSILVAFYSQHYYQKRLIARGRTLPEDRLPPLMLGSVILPAGLFWFGWTASAGISWVPQVFAGFFVGCGIMLIFTNGVAYVVDIYLSSSASAMTVNTCIRSFAAAGLPIVAPEMYKGLGTAWATSVLGFLCILAMPAPFLFYRYGAKLRQMSKFALTK</sequence>
<dbReference type="CDD" id="cd17323">
    <property type="entry name" value="MFS_Tpo1_MDR_like"/>
    <property type="match status" value="1"/>
</dbReference>
<feature type="region of interest" description="Disordered" evidence="5">
    <location>
        <begin position="1"/>
        <end position="27"/>
    </location>
</feature>
<keyword evidence="3 6" id="KW-1133">Transmembrane helix</keyword>
<gene>
    <name evidence="8" type="ORF">Z518_03196</name>
</gene>
<evidence type="ECO:0000256" key="4">
    <source>
        <dbReference type="ARBA" id="ARBA00023136"/>
    </source>
</evidence>
<reference evidence="8 9" key="1">
    <citation type="submission" date="2015-01" db="EMBL/GenBank/DDBJ databases">
        <title>The Genome Sequence of Rhinocladiella mackenzie CBS 650.93.</title>
        <authorList>
            <consortium name="The Broad Institute Genomics Platform"/>
            <person name="Cuomo C."/>
            <person name="de Hoog S."/>
            <person name="Gorbushina A."/>
            <person name="Stielow B."/>
            <person name="Teixiera M."/>
            <person name="Abouelleil A."/>
            <person name="Chapman S.B."/>
            <person name="Priest M."/>
            <person name="Young S.K."/>
            <person name="Wortman J."/>
            <person name="Nusbaum C."/>
            <person name="Birren B."/>
        </authorList>
    </citation>
    <scope>NUCLEOTIDE SEQUENCE [LARGE SCALE GENOMIC DNA]</scope>
    <source>
        <strain evidence="8 9">CBS 650.93</strain>
    </source>
</reference>
<dbReference type="FunFam" id="1.20.1250.20:FF:000011">
    <property type="entry name" value="MFS multidrug transporter, putative"/>
    <property type="match status" value="1"/>
</dbReference>